<dbReference type="STRING" id="1036808.A0A0C3E1L4"/>
<accession>A0A0C3E1L4</accession>
<protein>
    <submittedName>
        <fullName evidence="2">Uncharacterized protein</fullName>
    </submittedName>
</protein>
<organism evidence="2 3">
    <name type="scientific">Scleroderma citrinum Foug A</name>
    <dbReference type="NCBI Taxonomy" id="1036808"/>
    <lineage>
        <taxon>Eukaryota</taxon>
        <taxon>Fungi</taxon>
        <taxon>Dikarya</taxon>
        <taxon>Basidiomycota</taxon>
        <taxon>Agaricomycotina</taxon>
        <taxon>Agaricomycetes</taxon>
        <taxon>Agaricomycetidae</taxon>
        <taxon>Boletales</taxon>
        <taxon>Sclerodermatineae</taxon>
        <taxon>Sclerodermataceae</taxon>
        <taxon>Scleroderma</taxon>
    </lineage>
</organism>
<proteinExistence type="predicted"/>
<reference evidence="3" key="2">
    <citation type="submission" date="2015-01" db="EMBL/GenBank/DDBJ databases">
        <title>Evolutionary Origins and Diversification of the Mycorrhizal Mutualists.</title>
        <authorList>
            <consortium name="DOE Joint Genome Institute"/>
            <consortium name="Mycorrhizal Genomics Consortium"/>
            <person name="Kohler A."/>
            <person name="Kuo A."/>
            <person name="Nagy L.G."/>
            <person name="Floudas D."/>
            <person name="Copeland A."/>
            <person name="Barry K.W."/>
            <person name="Cichocki N."/>
            <person name="Veneault-Fourrey C."/>
            <person name="LaButti K."/>
            <person name="Lindquist E.A."/>
            <person name="Lipzen A."/>
            <person name="Lundell T."/>
            <person name="Morin E."/>
            <person name="Murat C."/>
            <person name="Riley R."/>
            <person name="Ohm R."/>
            <person name="Sun H."/>
            <person name="Tunlid A."/>
            <person name="Henrissat B."/>
            <person name="Grigoriev I.V."/>
            <person name="Hibbett D.S."/>
            <person name="Martin F."/>
        </authorList>
    </citation>
    <scope>NUCLEOTIDE SEQUENCE [LARGE SCALE GENOMIC DNA]</scope>
    <source>
        <strain evidence="3">Foug A</strain>
    </source>
</reference>
<keyword evidence="3" id="KW-1185">Reference proteome</keyword>
<reference evidence="2 3" key="1">
    <citation type="submission" date="2014-04" db="EMBL/GenBank/DDBJ databases">
        <authorList>
            <consortium name="DOE Joint Genome Institute"/>
            <person name="Kuo A."/>
            <person name="Kohler A."/>
            <person name="Nagy L.G."/>
            <person name="Floudas D."/>
            <person name="Copeland A."/>
            <person name="Barry K.W."/>
            <person name="Cichocki N."/>
            <person name="Veneault-Fourrey C."/>
            <person name="LaButti K."/>
            <person name="Lindquist E.A."/>
            <person name="Lipzen A."/>
            <person name="Lundell T."/>
            <person name="Morin E."/>
            <person name="Murat C."/>
            <person name="Sun H."/>
            <person name="Tunlid A."/>
            <person name="Henrissat B."/>
            <person name="Grigoriev I.V."/>
            <person name="Hibbett D.S."/>
            <person name="Martin F."/>
            <person name="Nordberg H.P."/>
            <person name="Cantor M.N."/>
            <person name="Hua S.X."/>
        </authorList>
    </citation>
    <scope>NUCLEOTIDE SEQUENCE [LARGE SCALE GENOMIC DNA]</scope>
    <source>
        <strain evidence="2 3">Foug A</strain>
    </source>
</reference>
<evidence type="ECO:0000313" key="2">
    <source>
        <dbReference type="EMBL" id="KIM66660.1"/>
    </source>
</evidence>
<feature type="region of interest" description="Disordered" evidence="1">
    <location>
        <begin position="1"/>
        <end position="57"/>
    </location>
</feature>
<dbReference type="InParanoid" id="A0A0C3E1L4"/>
<feature type="compositionally biased region" description="Basic residues" evidence="1">
    <location>
        <begin position="26"/>
        <end position="39"/>
    </location>
</feature>
<sequence>MPKSVLLGSSVKQIRNKPSVKLSSQQKRKPRDAGKKRQTSLRLRASKTAGRTRPTQAKMKKGAFCDLWYFTNQGLKAAEKSAASQEDLNYVAVCRDDNDEQVLVVAPTSDLPASKPRGKRGEAYKLIVDEDLSWEDFIKATPRIVVSMRDNDWAED</sequence>
<dbReference type="Proteomes" id="UP000053989">
    <property type="component" value="Unassembled WGS sequence"/>
</dbReference>
<gene>
    <name evidence="2" type="ORF">SCLCIDRAFT_7820</name>
</gene>
<evidence type="ECO:0000313" key="3">
    <source>
        <dbReference type="Proteomes" id="UP000053989"/>
    </source>
</evidence>
<dbReference type="OrthoDB" id="2688210at2759"/>
<dbReference type="AlphaFoldDB" id="A0A0C3E1L4"/>
<evidence type="ECO:0000256" key="1">
    <source>
        <dbReference type="SAM" id="MobiDB-lite"/>
    </source>
</evidence>
<dbReference type="EMBL" id="KN822016">
    <property type="protein sequence ID" value="KIM66660.1"/>
    <property type="molecule type" value="Genomic_DNA"/>
</dbReference>
<dbReference type="HOGENOM" id="CLU_1687718_0_0_1"/>
<name>A0A0C3E1L4_9AGAM</name>